<dbReference type="InterPro" id="IPR043773">
    <property type="entry name" value="JetA"/>
</dbReference>
<dbReference type="Proteomes" id="UP000241206">
    <property type="component" value="Unassembled WGS sequence"/>
</dbReference>
<dbReference type="RefSeq" id="WP_107393714.1">
    <property type="nucleotide sequence ID" value="NZ_PHHF01000004.1"/>
</dbReference>
<proteinExistence type="predicted"/>
<organism evidence="2 3">
    <name type="scientific">Edaphosphingomonas fennica</name>
    <dbReference type="NCBI Taxonomy" id="114404"/>
    <lineage>
        <taxon>Bacteria</taxon>
        <taxon>Pseudomonadati</taxon>
        <taxon>Pseudomonadota</taxon>
        <taxon>Alphaproteobacteria</taxon>
        <taxon>Sphingomonadales</taxon>
        <taxon>Rhizorhabdaceae</taxon>
        <taxon>Edaphosphingomonas</taxon>
    </lineage>
</organism>
<dbReference type="GO" id="GO:0005694">
    <property type="term" value="C:chromosome"/>
    <property type="evidence" value="ECO:0007669"/>
    <property type="project" value="InterPro"/>
</dbReference>
<evidence type="ECO:0000313" key="2">
    <source>
        <dbReference type="EMBL" id="PTD27726.1"/>
    </source>
</evidence>
<evidence type="ECO:0000313" key="3">
    <source>
        <dbReference type="Proteomes" id="UP000241206"/>
    </source>
</evidence>
<dbReference type="AlphaFoldDB" id="A0A2T4I8C8"/>
<reference evidence="2 3" key="1">
    <citation type="submission" date="2017-11" db="EMBL/GenBank/DDBJ databases">
        <title>Sphingomonas oleivorans sp. nov., isolated from oil-contaminated soil.</title>
        <authorList>
            <person name="Wang L."/>
            <person name="Chen L."/>
        </authorList>
    </citation>
    <scope>NUCLEOTIDE SEQUENCE [LARGE SCALE GENOMIC DNA]</scope>
    <source>
        <strain evidence="2 3">K101</strain>
    </source>
</reference>
<keyword evidence="3" id="KW-1185">Reference proteome</keyword>
<protein>
    <recommendedName>
        <fullName evidence="1">Wadjet protein JetD C-terminal domain-containing protein</fullName>
    </recommendedName>
</protein>
<accession>A0A2T4I8C8</accession>
<sequence>MLFGQLNPDIFALFAGSNRFLYERILIGLYEGFYRSDLHFPSQAEVLRRIYDDLGNNAELWREDEAPVVLDQLAPRRGRRIRRRNRETADAQATSEAMIRARHIYNRLKATGWIEESPYGLKITVDMPAGAMRLAEFLCNLREGLSEQLGGLVIQVKNELEALQRNARENAPGLHKAARDAATFGRYLRSVLSALRDIDKQVLDSDSVGRRLRHYFEDFVERLLLQDYAAISTTSHPYRFRHRIFAALDAIEDSVADIGAIAEAYREARLAPDIASARDLVYDDLHKVRRVFDQIEEAFDRIQQHRARLETRLRNTVRYAGRRGGTFLQRSEPILLKLDRMLAAPKPNVELSGLLEPRRTPWSPFLLARPRMFRTVISGGILVLPPPDPLRELRKRLEREYLDRLTVTPEQVSRFLERRVPPLATSDASSFWIDSVDDFLAFETLRLSILAAEEDGSGNAIAEHLAGRFRFDAAGGVGVDNAWLSCAGFTVTRLGLAPHDDTGLAAALNLARTLYQRAADAGALPTDFRTFSRAAGTDSKALERLSSPVARLFRRLYPEVETPIGLDADDLLATFGIVRTPQALTLSGPISIDGQRLPQLRFYGVPPEQGDMLSIAAPVDHVLTIENYTSFVRHVRELNEDKSALVIYTAGFPARAHLRQIVRLAELAGAPLYHWGDIDGGGIRIFCHLERTLANRGLALLPHMMNPTLLEQHGVVGEKRLRPADAPSSDSAMGALWGALLATGLVLEQESLAPRRPPLG</sequence>
<dbReference type="Pfam" id="PF09983">
    <property type="entry name" value="JetD_C"/>
    <property type="match status" value="1"/>
</dbReference>
<dbReference type="Gene3D" id="3.40.1360.10">
    <property type="match status" value="1"/>
</dbReference>
<dbReference type="SUPFAM" id="SSF56726">
    <property type="entry name" value="DNA topoisomerase IV, alpha subunit"/>
    <property type="match status" value="1"/>
</dbReference>
<evidence type="ECO:0000259" key="1">
    <source>
        <dbReference type="Pfam" id="PF09983"/>
    </source>
</evidence>
<feature type="domain" description="Wadjet protein JetD C-terminal" evidence="1">
    <location>
        <begin position="613"/>
        <end position="752"/>
    </location>
</feature>
<dbReference type="InterPro" id="IPR024534">
    <property type="entry name" value="JetD_C"/>
</dbReference>
<dbReference type="GO" id="GO:0003677">
    <property type="term" value="F:DNA binding"/>
    <property type="evidence" value="ECO:0007669"/>
    <property type="project" value="InterPro"/>
</dbReference>
<dbReference type="Pfam" id="PF18982">
    <property type="entry name" value="JetA"/>
    <property type="match status" value="1"/>
</dbReference>
<gene>
    <name evidence="2" type="ORF">CV103_01275</name>
</gene>
<dbReference type="InterPro" id="IPR036078">
    <property type="entry name" value="Spo11/TopoVI_A_sf"/>
</dbReference>
<comment type="caution">
    <text evidence="2">The sequence shown here is derived from an EMBL/GenBank/DDBJ whole genome shotgun (WGS) entry which is preliminary data.</text>
</comment>
<dbReference type="EMBL" id="PHHF01000004">
    <property type="protein sequence ID" value="PTD27726.1"/>
    <property type="molecule type" value="Genomic_DNA"/>
</dbReference>
<name>A0A2T4I8C8_9SPHN</name>